<evidence type="ECO:0000313" key="3">
    <source>
        <dbReference type="Proteomes" id="UP001152798"/>
    </source>
</evidence>
<feature type="region of interest" description="Disordered" evidence="1">
    <location>
        <begin position="162"/>
        <end position="205"/>
    </location>
</feature>
<keyword evidence="3" id="KW-1185">Reference proteome</keyword>
<evidence type="ECO:0000256" key="1">
    <source>
        <dbReference type="SAM" id="MobiDB-lite"/>
    </source>
</evidence>
<organism evidence="2 3">
    <name type="scientific">Nezara viridula</name>
    <name type="common">Southern green stink bug</name>
    <name type="synonym">Cimex viridulus</name>
    <dbReference type="NCBI Taxonomy" id="85310"/>
    <lineage>
        <taxon>Eukaryota</taxon>
        <taxon>Metazoa</taxon>
        <taxon>Ecdysozoa</taxon>
        <taxon>Arthropoda</taxon>
        <taxon>Hexapoda</taxon>
        <taxon>Insecta</taxon>
        <taxon>Pterygota</taxon>
        <taxon>Neoptera</taxon>
        <taxon>Paraneoptera</taxon>
        <taxon>Hemiptera</taxon>
        <taxon>Heteroptera</taxon>
        <taxon>Panheteroptera</taxon>
        <taxon>Pentatomomorpha</taxon>
        <taxon>Pentatomoidea</taxon>
        <taxon>Pentatomidae</taxon>
        <taxon>Pentatominae</taxon>
        <taxon>Nezara</taxon>
    </lineage>
</organism>
<dbReference type="AlphaFoldDB" id="A0A9P0H1Q8"/>
<reference evidence="2" key="1">
    <citation type="submission" date="2022-01" db="EMBL/GenBank/DDBJ databases">
        <authorList>
            <person name="King R."/>
        </authorList>
    </citation>
    <scope>NUCLEOTIDE SEQUENCE</scope>
</reference>
<gene>
    <name evidence="2" type="ORF">NEZAVI_LOCUS576</name>
</gene>
<dbReference type="OrthoDB" id="6630011at2759"/>
<proteinExistence type="predicted"/>
<dbReference type="Proteomes" id="UP001152798">
    <property type="component" value="Chromosome 1"/>
</dbReference>
<name>A0A9P0H1Q8_NEZVI</name>
<evidence type="ECO:0000313" key="2">
    <source>
        <dbReference type="EMBL" id="CAH1389117.1"/>
    </source>
</evidence>
<dbReference type="EMBL" id="OV725077">
    <property type="protein sequence ID" value="CAH1389117.1"/>
    <property type="molecule type" value="Genomic_DNA"/>
</dbReference>
<feature type="compositionally biased region" description="Basic residues" evidence="1">
    <location>
        <begin position="39"/>
        <end position="54"/>
    </location>
</feature>
<sequence>MDGLLEFAAKYFPELEKIAEAGDGAGREDDLLKVLQSLKTKKEKKPTLQKKQKKTHEGSGPHFYRHPPRPILHPKWYPQPKCAHMQEYFIPKKAALPHPERFKRKHPLVRPSQLKTGTVINNVSNALEKFKRKRDKFLIYLQQLQDELTELNLPSISKEDMIPKVKKKNKKEKSDSKQVVSTKSKKAPKKRKLGKKKISKKNNSEKKSLVIENVIHLSSDSSTFSFTDSENIY</sequence>
<feature type="region of interest" description="Disordered" evidence="1">
    <location>
        <begin position="37"/>
        <end position="67"/>
    </location>
</feature>
<feature type="compositionally biased region" description="Basic residues" evidence="1">
    <location>
        <begin position="183"/>
        <end position="200"/>
    </location>
</feature>
<protein>
    <submittedName>
        <fullName evidence="2">Uncharacterized protein</fullName>
    </submittedName>
</protein>
<accession>A0A9P0H1Q8</accession>